<dbReference type="AlphaFoldDB" id="A0A0V0ZBK5"/>
<gene>
    <name evidence="1" type="ORF">T12_8226</name>
</gene>
<evidence type="ECO:0000313" key="1">
    <source>
        <dbReference type="EMBL" id="KRY09943.1"/>
    </source>
</evidence>
<proteinExistence type="predicted"/>
<sequence length="105" mass="11962">MIRITLERKALNSNATPKMKINCTFEFHFKSLLQKELSQLCLALCPIGLCFLIPLCPDVSPIDHLLHSFPRIHIASLNRILTLRVSGFTRDKLQLCQHALSSQIH</sequence>
<dbReference type="EMBL" id="JYDQ01000250">
    <property type="protein sequence ID" value="KRY09943.1"/>
    <property type="molecule type" value="Genomic_DNA"/>
</dbReference>
<comment type="caution">
    <text evidence="1">The sequence shown here is derived from an EMBL/GenBank/DDBJ whole genome shotgun (WGS) entry which is preliminary data.</text>
</comment>
<name>A0A0V0ZBK5_9BILA</name>
<organism evidence="1 2">
    <name type="scientific">Trichinella patagoniensis</name>
    <dbReference type="NCBI Taxonomy" id="990121"/>
    <lineage>
        <taxon>Eukaryota</taxon>
        <taxon>Metazoa</taxon>
        <taxon>Ecdysozoa</taxon>
        <taxon>Nematoda</taxon>
        <taxon>Enoplea</taxon>
        <taxon>Dorylaimia</taxon>
        <taxon>Trichinellida</taxon>
        <taxon>Trichinellidae</taxon>
        <taxon>Trichinella</taxon>
    </lineage>
</organism>
<protein>
    <submittedName>
        <fullName evidence="1">Uncharacterized protein</fullName>
    </submittedName>
</protein>
<accession>A0A0V0ZBK5</accession>
<reference evidence="1 2" key="1">
    <citation type="submission" date="2015-01" db="EMBL/GenBank/DDBJ databases">
        <title>Evolution of Trichinella species and genotypes.</title>
        <authorList>
            <person name="Korhonen P.K."/>
            <person name="Edoardo P."/>
            <person name="Giuseppe L.R."/>
            <person name="Gasser R.B."/>
        </authorList>
    </citation>
    <scope>NUCLEOTIDE SEQUENCE [LARGE SCALE GENOMIC DNA]</scope>
    <source>
        <strain evidence="1">ISS2496</strain>
    </source>
</reference>
<evidence type="ECO:0000313" key="2">
    <source>
        <dbReference type="Proteomes" id="UP000054783"/>
    </source>
</evidence>
<dbReference type="Proteomes" id="UP000054783">
    <property type="component" value="Unassembled WGS sequence"/>
</dbReference>
<keyword evidence="2" id="KW-1185">Reference proteome</keyword>